<evidence type="ECO:0000313" key="2">
    <source>
        <dbReference type="Proteomes" id="UP000694308"/>
    </source>
</evidence>
<name>A0A949TW67_9CLOT</name>
<dbReference type="AlphaFoldDB" id="A0A949TW67"/>
<comment type="caution">
    <text evidence="1">The sequence shown here is derived from an EMBL/GenBank/DDBJ whole genome shotgun (WGS) entry which is preliminary data.</text>
</comment>
<protein>
    <submittedName>
        <fullName evidence="1">Uncharacterized protein</fullName>
    </submittedName>
</protein>
<proteinExistence type="predicted"/>
<organism evidence="1 2">
    <name type="scientific">Clostridium thailandense</name>
    <dbReference type="NCBI Taxonomy" id="2794346"/>
    <lineage>
        <taxon>Bacteria</taxon>
        <taxon>Bacillati</taxon>
        <taxon>Bacillota</taxon>
        <taxon>Clostridia</taxon>
        <taxon>Eubacteriales</taxon>
        <taxon>Clostridiaceae</taxon>
        <taxon>Clostridium</taxon>
    </lineage>
</organism>
<evidence type="ECO:0000313" key="1">
    <source>
        <dbReference type="EMBL" id="MBV7272083.1"/>
    </source>
</evidence>
<dbReference type="EMBL" id="JAEEGC010000018">
    <property type="protein sequence ID" value="MBV7272083.1"/>
    <property type="molecule type" value="Genomic_DNA"/>
</dbReference>
<dbReference type="RefSeq" id="WP_218319117.1">
    <property type="nucleotide sequence ID" value="NZ_JAEEGC010000018.1"/>
</dbReference>
<gene>
    <name evidence="1" type="ORF">I6U48_04020</name>
</gene>
<accession>A0A949TW67</accession>
<keyword evidence="2" id="KW-1185">Reference proteome</keyword>
<sequence length="117" mass="13239">MGESPFRLLDKLLTNIYNIILLPSGYISNVNFFDVTDTLAMPSYEWGLGMANKTIRGGFCPGGTLRIRKMLNMVTNNRVDTTKLITHRFSGFDKIEDAFDMMDKKPGDLIKPVVFID</sequence>
<reference evidence="1" key="1">
    <citation type="submission" date="2020-12" db="EMBL/GenBank/DDBJ databases">
        <title>Clostridium thailandense sp. nov., a novel acetogenic bacterium isolated from peat land soil in Thailand.</title>
        <authorList>
            <person name="Chaikitkaew S."/>
            <person name="Birkeland N.K."/>
        </authorList>
    </citation>
    <scope>NUCLEOTIDE SEQUENCE</scope>
    <source>
        <strain evidence="1">PL3</strain>
    </source>
</reference>
<dbReference type="Proteomes" id="UP000694308">
    <property type="component" value="Unassembled WGS sequence"/>
</dbReference>